<sequence>MNSITSNKNSAILLLTALIAAVLFAVYYYVLTPKLDDVKAKESTVSTLNQEITSLQEQIAIVEETQQSSATNNVTLRKKVPQTRAIEKVLLDIAEIEAVTGTLVESISFNNYDSLVLDSTITDPNAPVVDEDAPVTDGDTTDTQPTEEDPEATTDELPVSTIAKESLPAALKLVTFSMDIAALDMKSLNSYLQEIEKIERIMKIDALDISLPGEEDKFQEDADPTVTATIQVTTFYYEGEK</sequence>
<dbReference type="EMBL" id="LGRV01000003">
    <property type="protein sequence ID" value="KOS69315.1"/>
    <property type="molecule type" value="Genomic_DNA"/>
</dbReference>
<dbReference type="InterPro" id="IPR014717">
    <property type="entry name" value="Transl_elong_EF1B/ribsomal_bS6"/>
</dbReference>
<evidence type="ECO:0000256" key="2">
    <source>
        <dbReference type="SAM" id="MobiDB-lite"/>
    </source>
</evidence>
<keyword evidence="3" id="KW-1133">Transmembrane helix</keyword>
<keyword evidence="3" id="KW-0812">Transmembrane</keyword>
<dbReference type="Proteomes" id="UP000050668">
    <property type="component" value="Unassembled WGS sequence"/>
</dbReference>
<keyword evidence="3" id="KW-0472">Membrane</keyword>
<feature type="compositionally biased region" description="Acidic residues" evidence="2">
    <location>
        <begin position="145"/>
        <end position="154"/>
    </location>
</feature>
<evidence type="ECO:0000256" key="1">
    <source>
        <dbReference type="SAM" id="Coils"/>
    </source>
</evidence>
<comment type="caution">
    <text evidence="4">The sequence shown here is derived from an EMBL/GenBank/DDBJ whole genome shotgun (WGS) entry which is preliminary data.</text>
</comment>
<evidence type="ECO:0008006" key="6">
    <source>
        <dbReference type="Google" id="ProtNLM"/>
    </source>
</evidence>
<name>A0ABR5K3R6_9BACI</name>
<feature type="transmembrane region" description="Helical" evidence="3">
    <location>
        <begin position="12"/>
        <end position="31"/>
    </location>
</feature>
<evidence type="ECO:0000256" key="3">
    <source>
        <dbReference type="SAM" id="Phobius"/>
    </source>
</evidence>
<feature type="compositionally biased region" description="Low complexity" evidence="2">
    <location>
        <begin position="135"/>
        <end position="144"/>
    </location>
</feature>
<keyword evidence="1" id="KW-0175">Coiled coil</keyword>
<feature type="region of interest" description="Disordered" evidence="2">
    <location>
        <begin position="123"/>
        <end position="155"/>
    </location>
</feature>
<evidence type="ECO:0000313" key="4">
    <source>
        <dbReference type="EMBL" id="KOS69315.1"/>
    </source>
</evidence>
<organism evidence="4 5">
    <name type="scientific">Lysinibacillus contaminans</name>
    <dbReference type="NCBI Taxonomy" id="1293441"/>
    <lineage>
        <taxon>Bacteria</taxon>
        <taxon>Bacillati</taxon>
        <taxon>Bacillota</taxon>
        <taxon>Bacilli</taxon>
        <taxon>Bacillales</taxon>
        <taxon>Bacillaceae</taxon>
        <taxon>Lysinibacillus</taxon>
    </lineage>
</organism>
<accession>A0ABR5K3R6</accession>
<protein>
    <recommendedName>
        <fullName evidence="6">Potassium transporter</fullName>
    </recommendedName>
</protein>
<keyword evidence="5" id="KW-1185">Reference proteome</keyword>
<evidence type="ECO:0000313" key="5">
    <source>
        <dbReference type="Proteomes" id="UP000050668"/>
    </source>
</evidence>
<proteinExistence type="predicted"/>
<dbReference type="Gene3D" id="3.30.70.60">
    <property type="match status" value="1"/>
</dbReference>
<feature type="coiled-coil region" evidence="1">
    <location>
        <begin position="38"/>
        <end position="65"/>
    </location>
</feature>
<dbReference type="RefSeq" id="WP_053584178.1">
    <property type="nucleotide sequence ID" value="NZ_LGRV01000003.1"/>
</dbReference>
<gene>
    <name evidence="4" type="ORF">AEA09_12595</name>
</gene>
<reference evidence="5" key="1">
    <citation type="submission" date="2015-07" db="EMBL/GenBank/DDBJ databases">
        <title>Fjat-14205 dsm 2895.</title>
        <authorList>
            <person name="Liu B."/>
            <person name="Wang J."/>
            <person name="Zhu Y."/>
            <person name="Liu G."/>
            <person name="Chen Q."/>
            <person name="Chen Z."/>
            <person name="Lan J."/>
            <person name="Che J."/>
            <person name="Ge C."/>
            <person name="Shi H."/>
            <person name="Pan Z."/>
            <person name="Liu X."/>
        </authorList>
    </citation>
    <scope>NUCLEOTIDE SEQUENCE [LARGE SCALE GENOMIC DNA]</scope>
    <source>
        <strain evidence="5">DSM 25560</strain>
    </source>
</reference>